<evidence type="ECO:0000313" key="1">
    <source>
        <dbReference type="EMBL" id="MFD0961355.1"/>
    </source>
</evidence>
<keyword evidence="2" id="KW-1185">Reference proteome</keyword>
<name>A0ABW3HVP8_9BACL</name>
<accession>A0ABW3HVP8</accession>
<reference evidence="2" key="1">
    <citation type="journal article" date="2019" name="Int. J. Syst. Evol. Microbiol.">
        <title>The Global Catalogue of Microorganisms (GCM) 10K type strain sequencing project: providing services to taxonomists for standard genome sequencing and annotation.</title>
        <authorList>
            <consortium name="The Broad Institute Genomics Platform"/>
            <consortium name="The Broad Institute Genome Sequencing Center for Infectious Disease"/>
            <person name="Wu L."/>
            <person name="Ma J."/>
        </authorList>
    </citation>
    <scope>NUCLEOTIDE SEQUENCE [LARGE SCALE GENOMIC DNA]</scope>
    <source>
        <strain evidence="2">CCUG 59129</strain>
    </source>
</reference>
<organism evidence="1 2">
    <name type="scientific">Paenibacillus chungangensis</name>
    <dbReference type="NCBI Taxonomy" id="696535"/>
    <lineage>
        <taxon>Bacteria</taxon>
        <taxon>Bacillati</taxon>
        <taxon>Bacillota</taxon>
        <taxon>Bacilli</taxon>
        <taxon>Bacillales</taxon>
        <taxon>Paenibacillaceae</taxon>
        <taxon>Paenibacillus</taxon>
    </lineage>
</organism>
<gene>
    <name evidence="1" type="ORF">ACFQ2I_18550</name>
</gene>
<dbReference type="EMBL" id="JBHTJZ010000035">
    <property type="protein sequence ID" value="MFD0961355.1"/>
    <property type="molecule type" value="Genomic_DNA"/>
</dbReference>
<sequence length="145" mass="16258">MMLSISVNDSPFPADQPQHLTISRIELFVIPALAVDAAGYRVCIRLTSEYGYGWSEQFLCETESLDLDDWSHHLRPFIGQFPLSSLTERLTERIAEWHDADSRMTAMFATALTQLTLQAGQPGSTSLHAEESVLQQRAIAYISID</sequence>
<protein>
    <submittedName>
        <fullName evidence="1">Uncharacterized protein</fullName>
    </submittedName>
</protein>
<proteinExistence type="predicted"/>
<comment type="caution">
    <text evidence="1">The sequence shown here is derived from an EMBL/GenBank/DDBJ whole genome shotgun (WGS) entry which is preliminary data.</text>
</comment>
<dbReference type="Proteomes" id="UP001596989">
    <property type="component" value="Unassembled WGS sequence"/>
</dbReference>
<dbReference type="RefSeq" id="WP_377566849.1">
    <property type="nucleotide sequence ID" value="NZ_JBHTJZ010000035.1"/>
</dbReference>
<evidence type="ECO:0000313" key="2">
    <source>
        <dbReference type="Proteomes" id="UP001596989"/>
    </source>
</evidence>